<organism evidence="6 7">
    <name type="scientific">Actinocorallia aurantiaca</name>
    <dbReference type="NCBI Taxonomy" id="46204"/>
    <lineage>
        <taxon>Bacteria</taxon>
        <taxon>Bacillati</taxon>
        <taxon>Actinomycetota</taxon>
        <taxon>Actinomycetes</taxon>
        <taxon>Streptosporangiales</taxon>
        <taxon>Thermomonosporaceae</taxon>
        <taxon>Actinocorallia</taxon>
    </lineage>
</organism>
<dbReference type="SMART" id="SM00822">
    <property type="entry name" value="PKS_KR"/>
    <property type="match status" value="1"/>
</dbReference>
<dbReference type="InterPro" id="IPR020904">
    <property type="entry name" value="Sc_DH/Rdtase_CS"/>
</dbReference>
<dbReference type="InterPro" id="IPR057326">
    <property type="entry name" value="KR_dom"/>
</dbReference>
<comment type="caution">
    <text evidence="6">The sequence shown here is derived from an EMBL/GenBank/DDBJ whole genome shotgun (WGS) entry which is preliminary data.</text>
</comment>
<comment type="similarity">
    <text evidence="1">Belongs to the short-chain dehydrogenases/reductases (SDR) family.</text>
</comment>
<sequence length="272" mass="28978">MSHPSNTDLSSLSGARILVAGASAGIGRAFSVGAVKAGARAVLAARRLDQLEKLRDEAGGGEPVAADLTREEDCARLAETVRDRLGGLDLLVSCIGAAPMRLIADTDDDDWRRIFETNVLSVGRLLRRLLPLLEPSAMVMVLSSESVGQPRPGIGAYSTSKAALERMIEGWRIEHPGLRFTTVTVGATVPTDFGNDFEPGLLDRMLNDWISRGLAQEKFMSPQDVADVLLGVVAAGAGRPGVCMENLTLRSPSPVVDSSGRPLLPFQPSKEH</sequence>
<feature type="domain" description="Ketoreductase" evidence="5">
    <location>
        <begin position="15"/>
        <end position="193"/>
    </location>
</feature>
<dbReference type="Gene3D" id="3.40.50.720">
    <property type="entry name" value="NAD(P)-binding Rossmann-like Domain"/>
    <property type="match status" value="1"/>
</dbReference>
<dbReference type="PANTHER" id="PTHR43391:SF14">
    <property type="entry name" value="DEHYDROGENASE_REDUCTASE SDR FAMILY PROTEIN 7-LIKE"/>
    <property type="match status" value="1"/>
</dbReference>
<evidence type="ECO:0000256" key="3">
    <source>
        <dbReference type="ARBA" id="ARBA00023002"/>
    </source>
</evidence>
<dbReference type="Pfam" id="PF00106">
    <property type="entry name" value="adh_short"/>
    <property type="match status" value="1"/>
</dbReference>
<gene>
    <name evidence="6" type="ORF">GCM10010439_57600</name>
</gene>
<keyword evidence="2" id="KW-0521">NADP</keyword>
<keyword evidence="7" id="KW-1185">Reference proteome</keyword>
<proteinExistence type="inferred from homology"/>
<dbReference type="CDD" id="cd05233">
    <property type="entry name" value="SDR_c"/>
    <property type="match status" value="1"/>
</dbReference>
<evidence type="ECO:0000256" key="2">
    <source>
        <dbReference type="ARBA" id="ARBA00022857"/>
    </source>
</evidence>
<evidence type="ECO:0000259" key="5">
    <source>
        <dbReference type="SMART" id="SM00822"/>
    </source>
</evidence>
<reference evidence="7" key="1">
    <citation type="journal article" date="2019" name="Int. J. Syst. Evol. Microbiol.">
        <title>The Global Catalogue of Microorganisms (GCM) 10K type strain sequencing project: providing services to taxonomists for standard genome sequencing and annotation.</title>
        <authorList>
            <consortium name="The Broad Institute Genomics Platform"/>
            <consortium name="The Broad Institute Genome Sequencing Center for Infectious Disease"/>
            <person name="Wu L."/>
            <person name="Ma J."/>
        </authorList>
    </citation>
    <scope>NUCLEOTIDE SEQUENCE [LARGE SCALE GENOMIC DNA]</scope>
    <source>
        <strain evidence="7">JCM 8201</strain>
    </source>
</reference>
<evidence type="ECO:0000256" key="4">
    <source>
        <dbReference type="SAM" id="MobiDB-lite"/>
    </source>
</evidence>
<dbReference type="InterPro" id="IPR036291">
    <property type="entry name" value="NAD(P)-bd_dom_sf"/>
</dbReference>
<dbReference type="PROSITE" id="PS00061">
    <property type="entry name" value="ADH_SHORT"/>
    <property type="match status" value="1"/>
</dbReference>
<dbReference type="RefSeq" id="WP_344454894.1">
    <property type="nucleotide sequence ID" value="NZ_BAAATZ010000029.1"/>
</dbReference>
<evidence type="ECO:0000313" key="7">
    <source>
        <dbReference type="Proteomes" id="UP001501842"/>
    </source>
</evidence>
<accession>A0ABP6H4L7</accession>
<dbReference type="InterPro" id="IPR002347">
    <property type="entry name" value="SDR_fam"/>
</dbReference>
<name>A0ABP6H4L7_9ACTN</name>
<keyword evidence="3" id="KW-0560">Oxidoreductase</keyword>
<dbReference type="PANTHER" id="PTHR43391">
    <property type="entry name" value="RETINOL DEHYDROGENASE-RELATED"/>
    <property type="match status" value="1"/>
</dbReference>
<dbReference type="PRINTS" id="PR00081">
    <property type="entry name" value="GDHRDH"/>
</dbReference>
<protein>
    <recommendedName>
        <fullName evidence="5">Ketoreductase domain-containing protein</fullName>
    </recommendedName>
</protein>
<dbReference type="SUPFAM" id="SSF51735">
    <property type="entry name" value="NAD(P)-binding Rossmann-fold domains"/>
    <property type="match status" value="1"/>
</dbReference>
<evidence type="ECO:0000313" key="6">
    <source>
        <dbReference type="EMBL" id="GAA2734672.1"/>
    </source>
</evidence>
<dbReference type="EMBL" id="BAAATZ010000029">
    <property type="protein sequence ID" value="GAA2734672.1"/>
    <property type="molecule type" value="Genomic_DNA"/>
</dbReference>
<evidence type="ECO:0000256" key="1">
    <source>
        <dbReference type="ARBA" id="ARBA00006484"/>
    </source>
</evidence>
<dbReference type="Proteomes" id="UP001501842">
    <property type="component" value="Unassembled WGS sequence"/>
</dbReference>
<feature type="region of interest" description="Disordered" evidence="4">
    <location>
        <begin position="253"/>
        <end position="272"/>
    </location>
</feature>